<accession>A0A218MKR1</accession>
<evidence type="ECO:0000313" key="1">
    <source>
        <dbReference type="EMBL" id="ASE99855.1"/>
    </source>
</evidence>
<sequence length="69" mass="7937">MNKVLLKMIADHMFNEETKDKIIKKLNENVDIPIIGEGTEEKILEALYETIEAAMKEVLFKDEEVEAAE</sequence>
<reference evidence="1" key="2">
    <citation type="journal article" date="2017" name="Nat. Commun.">
        <title>Single-virus genomics reveals hidden cosmopolitan and abundant viruses.</title>
        <authorList>
            <person name="Martinez-Hernandez F."/>
            <person name="Fornas O."/>
            <person name="Lluesma Gomez M."/>
            <person name="Bolduc B."/>
            <person name="de la Cruz Pena M.J."/>
            <person name="Martinez J.M."/>
            <person name="Anton J."/>
            <person name="Gasol J.M."/>
            <person name="Rosselli R."/>
            <person name="Rodriguez-Valera F."/>
            <person name="Sullivan M.B."/>
            <person name="Acinas S.G."/>
            <person name="Martinez-Garcia M."/>
        </authorList>
    </citation>
    <scope>NUCLEOTIDE SEQUENCE</scope>
</reference>
<protein>
    <submittedName>
        <fullName evidence="1">Uncharacterized protein</fullName>
    </submittedName>
</protein>
<reference evidence="1" key="1">
    <citation type="submission" date="2016-10" db="EMBL/GenBank/DDBJ databases">
        <authorList>
            <person name="Varghese N."/>
        </authorList>
    </citation>
    <scope>NUCLEOTIDE SEQUENCE</scope>
</reference>
<dbReference type="EMBL" id="KY052800">
    <property type="protein sequence ID" value="ASE99855.1"/>
    <property type="molecule type" value="Genomic_DNA"/>
</dbReference>
<organism evidence="1">
    <name type="scientific">uncultured virus</name>
    <dbReference type="NCBI Taxonomy" id="340016"/>
    <lineage>
        <taxon>Viruses</taxon>
        <taxon>environmental samples</taxon>
    </lineage>
</organism>
<name>A0A218MKR1_9VIRU</name>
<proteinExistence type="predicted"/>